<proteinExistence type="predicted"/>
<name>A0A914DXM5_9BILA</name>
<keyword evidence="1" id="KW-1185">Reference proteome</keyword>
<sequence>MGKLQEASNLDDVVIGETAKDVAITTITIIGTTIITEIGTTTITEIVSVVIVGTIIEDEIIMDENLFNYDLTFEKIFLH</sequence>
<evidence type="ECO:0000313" key="2">
    <source>
        <dbReference type="WBParaSite" id="ACRNAN_scaffold4483.g25292.t1"/>
    </source>
</evidence>
<dbReference type="Proteomes" id="UP000887540">
    <property type="component" value="Unplaced"/>
</dbReference>
<reference evidence="2" key="1">
    <citation type="submission" date="2022-11" db="UniProtKB">
        <authorList>
            <consortium name="WormBaseParasite"/>
        </authorList>
    </citation>
    <scope>IDENTIFICATION</scope>
</reference>
<dbReference type="AlphaFoldDB" id="A0A914DXM5"/>
<protein>
    <submittedName>
        <fullName evidence="2">Uncharacterized protein</fullName>
    </submittedName>
</protein>
<evidence type="ECO:0000313" key="1">
    <source>
        <dbReference type="Proteomes" id="UP000887540"/>
    </source>
</evidence>
<organism evidence="1 2">
    <name type="scientific">Acrobeloides nanus</name>
    <dbReference type="NCBI Taxonomy" id="290746"/>
    <lineage>
        <taxon>Eukaryota</taxon>
        <taxon>Metazoa</taxon>
        <taxon>Ecdysozoa</taxon>
        <taxon>Nematoda</taxon>
        <taxon>Chromadorea</taxon>
        <taxon>Rhabditida</taxon>
        <taxon>Tylenchina</taxon>
        <taxon>Cephalobomorpha</taxon>
        <taxon>Cephaloboidea</taxon>
        <taxon>Cephalobidae</taxon>
        <taxon>Acrobeloides</taxon>
    </lineage>
</organism>
<dbReference type="WBParaSite" id="ACRNAN_scaffold4483.g25292.t1">
    <property type="protein sequence ID" value="ACRNAN_scaffold4483.g25292.t1"/>
    <property type="gene ID" value="ACRNAN_scaffold4483.g25292"/>
</dbReference>
<accession>A0A914DXM5</accession>